<proteinExistence type="predicted"/>
<evidence type="ECO:0000313" key="6">
    <source>
        <dbReference type="Proteomes" id="UP001610446"/>
    </source>
</evidence>
<dbReference type="PROSITE" id="PS50088">
    <property type="entry name" value="ANK_REPEAT"/>
    <property type="match status" value="2"/>
</dbReference>
<dbReference type="InterPro" id="IPR050745">
    <property type="entry name" value="Multifunctional_regulatory"/>
</dbReference>
<comment type="caution">
    <text evidence="5">The sequence shown here is derived from an EMBL/GenBank/DDBJ whole genome shotgun (WGS) entry which is preliminary data.</text>
</comment>
<evidence type="ECO:0000256" key="1">
    <source>
        <dbReference type="ARBA" id="ARBA00022737"/>
    </source>
</evidence>
<dbReference type="InterPro" id="IPR057517">
    <property type="entry name" value="SsdA-like_C"/>
</dbReference>
<keyword evidence="1" id="KW-0677">Repeat</keyword>
<dbReference type="SMART" id="SM00248">
    <property type="entry name" value="ANK"/>
    <property type="match status" value="2"/>
</dbReference>
<protein>
    <recommendedName>
        <fullName evidence="4">Single-strand DNA deaminase toxin A-like C-terminal domain-containing protein</fullName>
    </recommendedName>
</protein>
<dbReference type="PANTHER" id="PTHR24189">
    <property type="entry name" value="MYOTROPHIN"/>
    <property type="match status" value="1"/>
</dbReference>
<feature type="repeat" description="ANK" evidence="3">
    <location>
        <begin position="175"/>
        <end position="207"/>
    </location>
</feature>
<evidence type="ECO:0000313" key="5">
    <source>
        <dbReference type="EMBL" id="KAL2839487.1"/>
    </source>
</evidence>
<evidence type="ECO:0000256" key="2">
    <source>
        <dbReference type="ARBA" id="ARBA00023043"/>
    </source>
</evidence>
<dbReference type="Pfam" id="PF12796">
    <property type="entry name" value="Ank_2"/>
    <property type="match status" value="1"/>
</dbReference>
<dbReference type="PANTHER" id="PTHR24189:SF50">
    <property type="entry name" value="ANKYRIN REPEAT AND SOCS BOX PROTEIN 2"/>
    <property type="match status" value="1"/>
</dbReference>
<dbReference type="SUPFAM" id="SSF48403">
    <property type="entry name" value="Ankyrin repeat"/>
    <property type="match status" value="1"/>
</dbReference>
<dbReference type="EMBL" id="JBFXLU010000132">
    <property type="protein sequence ID" value="KAL2839487.1"/>
    <property type="molecule type" value="Genomic_DNA"/>
</dbReference>
<dbReference type="Proteomes" id="UP001610446">
    <property type="component" value="Unassembled WGS sequence"/>
</dbReference>
<keyword evidence="2 3" id="KW-0040">ANK repeat</keyword>
<evidence type="ECO:0000256" key="3">
    <source>
        <dbReference type="PROSITE-ProRule" id="PRU00023"/>
    </source>
</evidence>
<keyword evidence="6" id="KW-1185">Reference proteome</keyword>
<organism evidence="5 6">
    <name type="scientific">Aspergillus pseudoustus</name>
    <dbReference type="NCBI Taxonomy" id="1810923"/>
    <lineage>
        <taxon>Eukaryota</taxon>
        <taxon>Fungi</taxon>
        <taxon>Dikarya</taxon>
        <taxon>Ascomycota</taxon>
        <taxon>Pezizomycotina</taxon>
        <taxon>Eurotiomycetes</taxon>
        <taxon>Eurotiomycetidae</taxon>
        <taxon>Eurotiales</taxon>
        <taxon>Aspergillaceae</taxon>
        <taxon>Aspergillus</taxon>
        <taxon>Aspergillus subgen. Nidulantes</taxon>
    </lineage>
</organism>
<reference evidence="5 6" key="1">
    <citation type="submission" date="2024-07" db="EMBL/GenBank/DDBJ databases">
        <title>Section-level genome sequencing and comparative genomics of Aspergillus sections Usti and Cavernicolus.</title>
        <authorList>
            <consortium name="Lawrence Berkeley National Laboratory"/>
            <person name="Nybo J.L."/>
            <person name="Vesth T.C."/>
            <person name="Theobald S."/>
            <person name="Frisvad J.C."/>
            <person name="Larsen T.O."/>
            <person name="Kjaerboelling I."/>
            <person name="Rothschild-Mancinelli K."/>
            <person name="Lyhne E.K."/>
            <person name="Kogle M.E."/>
            <person name="Barry K."/>
            <person name="Clum A."/>
            <person name="Na H."/>
            <person name="Ledsgaard L."/>
            <person name="Lin J."/>
            <person name="Lipzen A."/>
            <person name="Kuo A."/>
            <person name="Riley R."/>
            <person name="Mondo S."/>
            <person name="Labutti K."/>
            <person name="Haridas S."/>
            <person name="Pangalinan J."/>
            <person name="Salamov A.A."/>
            <person name="Simmons B.A."/>
            <person name="Magnuson J.K."/>
            <person name="Chen J."/>
            <person name="Drula E."/>
            <person name="Henrissat B."/>
            <person name="Wiebenga A."/>
            <person name="Lubbers R.J."/>
            <person name="Gomes A.C."/>
            <person name="Makela M.R."/>
            <person name="Stajich J."/>
            <person name="Grigoriev I.V."/>
            <person name="Mortensen U.H."/>
            <person name="De Vries R.P."/>
            <person name="Baker S.E."/>
            <person name="Andersen M.R."/>
        </authorList>
    </citation>
    <scope>NUCLEOTIDE SEQUENCE [LARGE SCALE GENOMIC DNA]</scope>
    <source>
        <strain evidence="5 6">CBS 123904</strain>
    </source>
</reference>
<dbReference type="Pfam" id="PF24120">
    <property type="entry name" value="SsdA_C"/>
    <property type="match status" value="1"/>
</dbReference>
<dbReference type="InterPro" id="IPR036770">
    <property type="entry name" value="Ankyrin_rpt-contain_sf"/>
</dbReference>
<accession>A0ABR4JK45</accession>
<sequence length="433" mass="49173">MNAPPQADVLWWNASDYYILCPHCEEIHRHRVNWNGPKTRAPHCGAEKDYLCCFPFTSTDKAAYEIDKKRGRYVNICAEASLVRDADSDVEQIDVDILAEEFARRAAITRESAPSIADDAHETIDFDLGDGHGVFQHRVIDEAIHHCLQGRVSYVKRYLETSKEAAIFLNGRKADGNTMLILAAAEERPEMVELLLAQGAKVDAINNAGTTALMEAALWGRLENAKLLLKHGADKDLRDTENRRARAGGDPSPFVKRAACVRGRHVQRDLNRQKIVRLLLGHDDRNSRFVYGEPHTLSQAEKYKFACSATSDSQRKTASRLERGDWFAHVGAMRGWSHNPIQSVRINNRQWTDEISYISKVIGHKFHFYNRDRPGQFFACHAEKQLIAYFIDRHVFLPRDGESNKALQELIEGVKDESDTLLENGRWRGAPRS</sequence>
<feature type="domain" description="Single-strand DNA deaminase toxin A-like C-terminal" evidence="4">
    <location>
        <begin position="332"/>
        <end position="387"/>
    </location>
</feature>
<feature type="repeat" description="ANK" evidence="3">
    <location>
        <begin position="208"/>
        <end position="240"/>
    </location>
</feature>
<evidence type="ECO:0000259" key="4">
    <source>
        <dbReference type="Pfam" id="PF24120"/>
    </source>
</evidence>
<dbReference type="Gene3D" id="1.25.40.20">
    <property type="entry name" value="Ankyrin repeat-containing domain"/>
    <property type="match status" value="1"/>
</dbReference>
<dbReference type="InterPro" id="IPR002110">
    <property type="entry name" value="Ankyrin_rpt"/>
</dbReference>
<gene>
    <name evidence="5" type="ORF">BJY01DRAFT_237073</name>
</gene>
<dbReference type="PROSITE" id="PS50297">
    <property type="entry name" value="ANK_REP_REGION"/>
    <property type="match status" value="2"/>
</dbReference>
<name>A0ABR4JK45_9EURO</name>